<dbReference type="OrthoDB" id="331673at2"/>
<evidence type="ECO:0000313" key="2">
    <source>
        <dbReference type="EMBL" id="TGK00682.1"/>
    </source>
</evidence>
<sequence length="183" mass="20825">MMVDSKASISPQERKMTQNQNSEFDIVTLIELAKKNKYERAVAGFQVLDRIDRLELPKKIKGRKLAVQAMFALANDEVQYKYVTKEERAAIEQEAAQAGGATYSQFNGLFEAPQAPIAEEDMEEDFIPEEAAKPLMDMEDGEEGESYDDEEEDSDDDDDEDDDDDQDEDEDEEEDSEEEADED</sequence>
<organism evidence="2 3">
    <name type="scientific">Leptospira semungkisensis</name>
    <dbReference type="NCBI Taxonomy" id="2484985"/>
    <lineage>
        <taxon>Bacteria</taxon>
        <taxon>Pseudomonadati</taxon>
        <taxon>Spirochaetota</taxon>
        <taxon>Spirochaetia</taxon>
        <taxon>Leptospirales</taxon>
        <taxon>Leptospiraceae</taxon>
        <taxon>Leptospira</taxon>
    </lineage>
</organism>
<keyword evidence="3" id="KW-1185">Reference proteome</keyword>
<feature type="compositionally biased region" description="Acidic residues" evidence="1">
    <location>
        <begin position="137"/>
        <end position="183"/>
    </location>
</feature>
<feature type="region of interest" description="Disordered" evidence="1">
    <location>
        <begin position="120"/>
        <end position="183"/>
    </location>
</feature>
<gene>
    <name evidence="2" type="ORF">EHO59_12100</name>
</gene>
<dbReference type="Proteomes" id="UP000297453">
    <property type="component" value="Unassembled WGS sequence"/>
</dbReference>
<accession>A0A4R9FPJ9</accession>
<evidence type="ECO:0000256" key="1">
    <source>
        <dbReference type="SAM" id="MobiDB-lite"/>
    </source>
</evidence>
<protein>
    <submittedName>
        <fullName evidence="2">DNA primase</fullName>
    </submittedName>
</protein>
<reference evidence="2" key="1">
    <citation type="journal article" date="2019" name="PLoS Negl. Trop. Dis.">
        <title>Revisiting the worldwide diversity of Leptospira species in the environment.</title>
        <authorList>
            <person name="Vincent A.T."/>
            <person name="Schiettekatte O."/>
            <person name="Bourhy P."/>
            <person name="Veyrier F.J."/>
            <person name="Picardeau M."/>
        </authorList>
    </citation>
    <scope>NUCLEOTIDE SEQUENCE [LARGE SCALE GENOMIC DNA]</scope>
    <source>
        <strain evidence="2">SSS9</strain>
    </source>
</reference>
<proteinExistence type="predicted"/>
<dbReference type="AlphaFoldDB" id="A0A4R9FPJ9"/>
<dbReference type="EMBL" id="RQEP01000018">
    <property type="protein sequence ID" value="TGK00682.1"/>
    <property type="molecule type" value="Genomic_DNA"/>
</dbReference>
<evidence type="ECO:0000313" key="3">
    <source>
        <dbReference type="Proteomes" id="UP000297453"/>
    </source>
</evidence>
<name>A0A4R9FPJ9_9LEPT</name>
<comment type="caution">
    <text evidence="2">The sequence shown here is derived from an EMBL/GenBank/DDBJ whole genome shotgun (WGS) entry which is preliminary data.</text>
</comment>